<evidence type="ECO:0000256" key="1">
    <source>
        <dbReference type="ARBA" id="ARBA00004141"/>
    </source>
</evidence>
<dbReference type="AlphaFoldDB" id="A0AB34JSG1"/>
<organism evidence="8 9">
    <name type="scientific">Prymnesium parvum</name>
    <name type="common">Toxic golden alga</name>
    <dbReference type="NCBI Taxonomy" id="97485"/>
    <lineage>
        <taxon>Eukaryota</taxon>
        <taxon>Haptista</taxon>
        <taxon>Haptophyta</taxon>
        <taxon>Prymnesiophyceae</taxon>
        <taxon>Prymnesiales</taxon>
        <taxon>Prymnesiaceae</taxon>
        <taxon>Prymnesium</taxon>
    </lineage>
</organism>
<feature type="transmembrane region" description="Helical" evidence="5">
    <location>
        <begin position="252"/>
        <end position="271"/>
    </location>
</feature>
<keyword evidence="4 5" id="KW-0472">Membrane</keyword>
<feature type="transmembrane region" description="Helical" evidence="5">
    <location>
        <begin position="88"/>
        <end position="108"/>
    </location>
</feature>
<accession>A0AB34JSG1</accession>
<feature type="transmembrane region" description="Helical" evidence="5">
    <location>
        <begin position="440"/>
        <end position="460"/>
    </location>
</feature>
<reference evidence="8 9" key="1">
    <citation type="journal article" date="2024" name="Science">
        <title>Giant polyketide synthase enzymes in the biosynthesis of giant marine polyether toxins.</title>
        <authorList>
            <person name="Fallon T.R."/>
            <person name="Shende V.V."/>
            <person name="Wierzbicki I.H."/>
            <person name="Pendleton A.L."/>
            <person name="Watervoot N.F."/>
            <person name="Auber R.P."/>
            <person name="Gonzalez D.J."/>
            <person name="Wisecaver J.H."/>
            <person name="Moore B.S."/>
        </authorList>
    </citation>
    <scope>NUCLEOTIDE SEQUENCE [LARGE SCALE GENOMIC DNA]</scope>
    <source>
        <strain evidence="8 9">12B1</strain>
    </source>
</reference>
<feature type="domain" description="Nodulin-like" evidence="6">
    <location>
        <begin position="14"/>
        <end position="240"/>
    </location>
</feature>
<evidence type="ECO:0000256" key="2">
    <source>
        <dbReference type="ARBA" id="ARBA00022692"/>
    </source>
</evidence>
<evidence type="ECO:0000259" key="6">
    <source>
        <dbReference type="Pfam" id="PF06813"/>
    </source>
</evidence>
<name>A0AB34JSG1_PRYPA</name>
<evidence type="ECO:0000259" key="7">
    <source>
        <dbReference type="Pfam" id="PF23262"/>
    </source>
</evidence>
<feature type="transmembrane region" description="Helical" evidence="5">
    <location>
        <begin position="58"/>
        <end position="76"/>
    </location>
</feature>
<proteinExistence type="predicted"/>
<feature type="transmembrane region" description="Helical" evidence="5">
    <location>
        <begin position="338"/>
        <end position="358"/>
    </location>
</feature>
<evidence type="ECO:0000256" key="3">
    <source>
        <dbReference type="ARBA" id="ARBA00022989"/>
    </source>
</evidence>
<keyword evidence="2 5" id="KW-0812">Transmembrane</keyword>
<feature type="transmembrane region" description="Helical" evidence="5">
    <location>
        <begin position="541"/>
        <end position="561"/>
    </location>
</feature>
<gene>
    <name evidence="8" type="ORF">AB1Y20_018657</name>
</gene>
<protein>
    <recommendedName>
        <fullName evidence="10">Nodulin-like domain-containing protein</fullName>
    </recommendedName>
</protein>
<dbReference type="PANTHER" id="PTHR21576:SF158">
    <property type="entry name" value="RIBOSOMAL RNA-PROCESSING PROTEIN 12-LIKE CONSERVED DOMAIN-CONTAINING PROTEIN"/>
    <property type="match status" value="1"/>
</dbReference>
<dbReference type="SUPFAM" id="SSF103473">
    <property type="entry name" value="MFS general substrate transporter"/>
    <property type="match status" value="1"/>
</dbReference>
<dbReference type="GO" id="GO:0016020">
    <property type="term" value="C:membrane"/>
    <property type="evidence" value="ECO:0007669"/>
    <property type="project" value="UniProtKB-SubCell"/>
</dbReference>
<evidence type="ECO:0000313" key="9">
    <source>
        <dbReference type="Proteomes" id="UP001515480"/>
    </source>
</evidence>
<comment type="subcellular location">
    <subcellularLocation>
        <location evidence="1">Membrane</location>
        <topology evidence="1">Multi-pass membrane protein</topology>
    </subcellularLocation>
</comment>
<feature type="domain" description="NFD4 C-terminal" evidence="7">
    <location>
        <begin position="336"/>
        <end position="493"/>
    </location>
</feature>
<evidence type="ECO:0008006" key="10">
    <source>
        <dbReference type="Google" id="ProtNLM"/>
    </source>
</evidence>
<feature type="transmembrane region" description="Helical" evidence="5">
    <location>
        <begin position="472"/>
        <end position="491"/>
    </location>
</feature>
<dbReference type="Proteomes" id="UP001515480">
    <property type="component" value="Unassembled WGS sequence"/>
</dbReference>
<dbReference type="InterPro" id="IPR010658">
    <property type="entry name" value="Nodulin-like"/>
</dbReference>
<sequence length="571" mass="60046">MLGSTYSPPAILNRWTPLVAGMYLEICGGSVYITSLYLTTVKDLWFPLQDNADQMMQQLVFASNLGCWVPFAGIFYDSRFGGPRNTVLCGALFTLVGYCGMWLCAANPQYGSFALLWIFWFLWGHGAGYFDCAVVATSASNFPGARGKVMGVVKAFYGLSGSLLTQVYRAFFSGEGQVPAFLLFLGLAQPAFAVLLSPLLRRLPHAGDNDSPGRRFVLGYALVLLLAFLVLSADLLRASIPSLADSNAEARGYSAGVLAAVVVVAAFLPCMSWKGATSAEQALLPAQEGADDAEKPAVSGRACAITPEAATSTRAGEIRDAPTDSVAEASLLHTAMTINFWLVFVAVFAGTGGGLVMLNNLKTIVEAHLGSADGEGAVHAKNTSDVLVSLASVCNCLGRMVAGAGSDALRFRVPRPVFMGAAVVGMGAAHALLLGGSLEVLLYLGVCVGGLSYGAFWSLIPTLTGELFGMKVYASVYSSFAMAVSLGSLLLSTELASSVYDANILSTPPSPPPRSGLSLPPSPPIVAKTCFGDACYRTTHLVVIGVCGVGTACMVVLYFRTRAFYMSTSRR</sequence>
<feature type="transmembrane region" description="Helical" evidence="5">
    <location>
        <begin position="217"/>
        <end position="240"/>
    </location>
</feature>
<evidence type="ECO:0000256" key="5">
    <source>
        <dbReference type="SAM" id="Phobius"/>
    </source>
</evidence>
<feature type="transmembrane region" description="Helical" evidence="5">
    <location>
        <begin position="178"/>
        <end position="196"/>
    </location>
</feature>
<dbReference type="InterPro" id="IPR056555">
    <property type="entry name" value="NFD4_C"/>
</dbReference>
<comment type="caution">
    <text evidence="8">The sequence shown here is derived from an EMBL/GenBank/DDBJ whole genome shotgun (WGS) entry which is preliminary data.</text>
</comment>
<dbReference type="Pfam" id="PF06813">
    <property type="entry name" value="Nodulin-like"/>
    <property type="match status" value="1"/>
</dbReference>
<evidence type="ECO:0000256" key="4">
    <source>
        <dbReference type="ARBA" id="ARBA00023136"/>
    </source>
</evidence>
<feature type="transmembrane region" description="Helical" evidence="5">
    <location>
        <begin position="114"/>
        <end position="139"/>
    </location>
</feature>
<feature type="transmembrane region" description="Helical" evidence="5">
    <location>
        <begin position="151"/>
        <end position="172"/>
    </location>
</feature>
<evidence type="ECO:0000313" key="8">
    <source>
        <dbReference type="EMBL" id="KAL1523727.1"/>
    </source>
</evidence>
<dbReference type="Pfam" id="PF23262">
    <property type="entry name" value="NFD4_C"/>
    <property type="match status" value="1"/>
</dbReference>
<dbReference type="InterPro" id="IPR036259">
    <property type="entry name" value="MFS_trans_sf"/>
</dbReference>
<dbReference type="Gene3D" id="1.20.1250.20">
    <property type="entry name" value="MFS general substrate transporter like domains"/>
    <property type="match status" value="2"/>
</dbReference>
<dbReference type="PANTHER" id="PTHR21576">
    <property type="entry name" value="UNCHARACTERIZED NODULIN-LIKE PROTEIN"/>
    <property type="match status" value="1"/>
</dbReference>
<feature type="transmembrane region" description="Helical" evidence="5">
    <location>
        <begin position="417"/>
        <end position="434"/>
    </location>
</feature>
<keyword evidence="9" id="KW-1185">Reference proteome</keyword>
<keyword evidence="3 5" id="KW-1133">Transmembrane helix</keyword>
<dbReference type="EMBL" id="JBGBPQ010000005">
    <property type="protein sequence ID" value="KAL1523727.1"/>
    <property type="molecule type" value="Genomic_DNA"/>
</dbReference>
<feature type="transmembrane region" description="Helical" evidence="5">
    <location>
        <begin position="20"/>
        <end position="38"/>
    </location>
</feature>